<dbReference type="AlphaFoldDB" id="A0A0L0CIT5"/>
<evidence type="ECO:0000313" key="1">
    <source>
        <dbReference type="EMBL" id="KNC32132.1"/>
    </source>
</evidence>
<reference evidence="1 2" key="1">
    <citation type="journal article" date="2015" name="Nat. Commun.">
        <title>Lucilia cuprina genome unlocks parasitic fly biology to underpin future interventions.</title>
        <authorList>
            <person name="Anstead C.A."/>
            <person name="Korhonen P.K."/>
            <person name="Young N.D."/>
            <person name="Hall R.S."/>
            <person name="Jex A.R."/>
            <person name="Murali S.C."/>
            <person name="Hughes D.S."/>
            <person name="Lee S.F."/>
            <person name="Perry T."/>
            <person name="Stroehlein A.J."/>
            <person name="Ansell B.R."/>
            <person name="Breugelmans B."/>
            <person name="Hofmann A."/>
            <person name="Qu J."/>
            <person name="Dugan S."/>
            <person name="Lee S.L."/>
            <person name="Chao H."/>
            <person name="Dinh H."/>
            <person name="Han Y."/>
            <person name="Doddapaneni H.V."/>
            <person name="Worley K.C."/>
            <person name="Muzny D.M."/>
            <person name="Ioannidis P."/>
            <person name="Waterhouse R.M."/>
            <person name="Zdobnov E.M."/>
            <person name="James P.J."/>
            <person name="Bagnall N.H."/>
            <person name="Kotze A.C."/>
            <person name="Gibbs R.A."/>
            <person name="Richards S."/>
            <person name="Batterham P."/>
            <person name="Gasser R.B."/>
        </authorList>
    </citation>
    <scope>NUCLEOTIDE SEQUENCE [LARGE SCALE GENOMIC DNA]</scope>
    <source>
        <strain evidence="1 2">LS</strain>
        <tissue evidence="1">Full body</tissue>
    </source>
</reference>
<sequence>MNKHKKSMLRLRQQLEPFSISQYQRPFEASPVKKNVKEMAIAFRKCLAEHFKLKVQNDNKSKTIKATALVLRVQKEKLKKCTNNNKNSKSQQIKDVDNDINDEIIDRQLKKEKECCLQAKFANERESFLQAKFDYENDILVIMEYISFDED</sequence>
<protein>
    <submittedName>
        <fullName evidence="1">Uncharacterized protein</fullName>
    </submittedName>
</protein>
<comment type="caution">
    <text evidence="1">The sequence shown here is derived from an EMBL/GenBank/DDBJ whole genome shotgun (WGS) entry which is preliminary data.</text>
</comment>
<keyword evidence="2" id="KW-1185">Reference proteome</keyword>
<dbReference type="EMBL" id="JRES01000339">
    <property type="protein sequence ID" value="KNC32132.1"/>
    <property type="molecule type" value="Genomic_DNA"/>
</dbReference>
<dbReference type="Proteomes" id="UP000037069">
    <property type="component" value="Unassembled WGS sequence"/>
</dbReference>
<organism evidence="1 2">
    <name type="scientific">Lucilia cuprina</name>
    <name type="common">Green bottle fly</name>
    <name type="synonym">Australian sheep blowfly</name>
    <dbReference type="NCBI Taxonomy" id="7375"/>
    <lineage>
        <taxon>Eukaryota</taxon>
        <taxon>Metazoa</taxon>
        <taxon>Ecdysozoa</taxon>
        <taxon>Arthropoda</taxon>
        <taxon>Hexapoda</taxon>
        <taxon>Insecta</taxon>
        <taxon>Pterygota</taxon>
        <taxon>Neoptera</taxon>
        <taxon>Endopterygota</taxon>
        <taxon>Diptera</taxon>
        <taxon>Brachycera</taxon>
        <taxon>Muscomorpha</taxon>
        <taxon>Oestroidea</taxon>
        <taxon>Calliphoridae</taxon>
        <taxon>Luciliinae</taxon>
        <taxon>Lucilia</taxon>
    </lineage>
</organism>
<proteinExistence type="predicted"/>
<gene>
    <name evidence="1" type="ORF">FF38_12442</name>
</gene>
<name>A0A0L0CIT5_LUCCU</name>
<evidence type="ECO:0000313" key="2">
    <source>
        <dbReference type="Proteomes" id="UP000037069"/>
    </source>
</evidence>
<accession>A0A0L0CIT5</accession>